<accession>A0A914CAF3</accession>
<keyword evidence="2" id="KW-0812">Transmembrane</keyword>
<dbReference type="AlphaFoldDB" id="A0A914CAF3"/>
<evidence type="ECO:0000313" key="4">
    <source>
        <dbReference type="Proteomes" id="UP000887540"/>
    </source>
</evidence>
<reference evidence="5" key="1">
    <citation type="submission" date="2022-11" db="UniProtKB">
        <authorList>
            <consortium name="WormBaseParasite"/>
        </authorList>
    </citation>
    <scope>IDENTIFICATION</scope>
</reference>
<keyword evidence="2" id="KW-1133">Transmembrane helix</keyword>
<keyword evidence="3" id="KW-0732">Signal</keyword>
<dbReference type="Proteomes" id="UP000887540">
    <property type="component" value="Unplaced"/>
</dbReference>
<name>A0A914CAF3_9BILA</name>
<sequence length="165" mass="18654">MFSSGVPFILILVSFNFDKCIGQYETCIINASLPPYQPNIYVCNGTGYVCCRVYGQNACCATDLSAGEFMKQAIFPICFFGFFLLLLFIAYCYFNDVDPIISGDGENFSDKPTLTTYLFPDAENYQVEDPILALPTNEKTPSFADPWENEGDENSQQEMRQRKKN</sequence>
<evidence type="ECO:0000313" key="5">
    <source>
        <dbReference type="WBParaSite" id="ACRNAN_Path_72.g260.t1"/>
    </source>
</evidence>
<feature type="transmembrane region" description="Helical" evidence="2">
    <location>
        <begin position="73"/>
        <end position="94"/>
    </location>
</feature>
<feature type="signal peptide" evidence="3">
    <location>
        <begin position="1"/>
        <end position="22"/>
    </location>
</feature>
<feature type="region of interest" description="Disordered" evidence="1">
    <location>
        <begin position="135"/>
        <end position="165"/>
    </location>
</feature>
<keyword evidence="2" id="KW-0472">Membrane</keyword>
<keyword evidence="4" id="KW-1185">Reference proteome</keyword>
<protein>
    <submittedName>
        <fullName evidence="5">Transmembrane protein</fullName>
    </submittedName>
</protein>
<organism evidence="4 5">
    <name type="scientific">Acrobeloides nanus</name>
    <dbReference type="NCBI Taxonomy" id="290746"/>
    <lineage>
        <taxon>Eukaryota</taxon>
        <taxon>Metazoa</taxon>
        <taxon>Ecdysozoa</taxon>
        <taxon>Nematoda</taxon>
        <taxon>Chromadorea</taxon>
        <taxon>Rhabditida</taxon>
        <taxon>Tylenchina</taxon>
        <taxon>Cephalobomorpha</taxon>
        <taxon>Cephaloboidea</taxon>
        <taxon>Cephalobidae</taxon>
        <taxon>Acrobeloides</taxon>
    </lineage>
</organism>
<evidence type="ECO:0000256" key="2">
    <source>
        <dbReference type="SAM" id="Phobius"/>
    </source>
</evidence>
<feature type="chain" id="PRO_5037985302" evidence="3">
    <location>
        <begin position="23"/>
        <end position="165"/>
    </location>
</feature>
<evidence type="ECO:0000256" key="3">
    <source>
        <dbReference type="SAM" id="SignalP"/>
    </source>
</evidence>
<proteinExistence type="predicted"/>
<dbReference type="WBParaSite" id="ACRNAN_Path_72.g260.t1">
    <property type="protein sequence ID" value="ACRNAN_Path_72.g260.t1"/>
    <property type="gene ID" value="ACRNAN_Path_72.g260"/>
</dbReference>
<evidence type="ECO:0000256" key="1">
    <source>
        <dbReference type="SAM" id="MobiDB-lite"/>
    </source>
</evidence>